<organism evidence="3 4">
    <name type="scientific">Pseudooceanicola batsensis (strain ATCC BAA-863 / DSM 15984 / KCTC 12145 / HTCC2597)</name>
    <name type="common">Oceanicola batsensis</name>
    <dbReference type="NCBI Taxonomy" id="252305"/>
    <lineage>
        <taxon>Bacteria</taxon>
        <taxon>Pseudomonadati</taxon>
        <taxon>Pseudomonadota</taxon>
        <taxon>Alphaproteobacteria</taxon>
        <taxon>Rhodobacterales</taxon>
        <taxon>Paracoccaceae</taxon>
        <taxon>Pseudooceanicola</taxon>
    </lineage>
</organism>
<dbReference type="PANTHER" id="PTHR21666">
    <property type="entry name" value="PEPTIDASE-RELATED"/>
    <property type="match status" value="1"/>
</dbReference>
<evidence type="ECO:0000313" key="3">
    <source>
        <dbReference type="EMBL" id="EAQ01841.1"/>
    </source>
</evidence>
<dbReference type="Gene3D" id="2.70.70.10">
    <property type="entry name" value="Glucose Permease (Domain IIA)"/>
    <property type="match status" value="1"/>
</dbReference>
<evidence type="ECO:0000259" key="2">
    <source>
        <dbReference type="PROSITE" id="PS51782"/>
    </source>
</evidence>
<dbReference type="SUPFAM" id="SSF51261">
    <property type="entry name" value="Duplicated hybrid motif"/>
    <property type="match status" value="1"/>
</dbReference>
<keyword evidence="4" id="KW-1185">Reference proteome</keyword>
<dbReference type="InterPro" id="IPR050570">
    <property type="entry name" value="Cell_wall_metabolism_enzyme"/>
</dbReference>
<dbReference type="AlphaFoldDB" id="A3U1Q7"/>
<dbReference type="SUPFAM" id="SSF54106">
    <property type="entry name" value="LysM domain"/>
    <property type="match status" value="1"/>
</dbReference>
<dbReference type="HOGENOM" id="CLU_741414_0_0_5"/>
<dbReference type="InterPro" id="IPR018392">
    <property type="entry name" value="LysM"/>
</dbReference>
<feature type="domain" description="LysM" evidence="2">
    <location>
        <begin position="177"/>
        <end position="221"/>
    </location>
</feature>
<reference evidence="3 4" key="1">
    <citation type="journal article" date="2010" name="J. Bacteriol.">
        <title>Genome sequences of Oceanicola granulosus HTCC2516(T) and Oceanicola batsensis HTCC2597(TDelta).</title>
        <authorList>
            <person name="Thrash J.C."/>
            <person name="Cho J.C."/>
            <person name="Vergin K.L."/>
            <person name="Giovannoni S.J."/>
        </authorList>
    </citation>
    <scope>NUCLEOTIDE SEQUENCE [LARGE SCALE GENOMIC DNA]</scope>
    <source>
        <strain evidence="4">ATCC BAA-863 / DSM 15984 / KCTC 12145 / HTCC2597</strain>
    </source>
</reference>
<dbReference type="SMART" id="SM00257">
    <property type="entry name" value="LysM"/>
    <property type="match status" value="2"/>
</dbReference>
<dbReference type="CDD" id="cd12797">
    <property type="entry name" value="M23_peptidase"/>
    <property type="match status" value="1"/>
</dbReference>
<dbReference type="GO" id="GO:0004222">
    <property type="term" value="F:metalloendopeptidase activity"/>
    <property type="evidence" value="ECO:0007669"/>
    <property type="project" value="TreeGrafter"/>
</dbReference>
<dbReference type="Pfam" id="PF01551">
    <property type="entry name" value="Peptidase_M23"/>
    <property type="match status" value="1"/>
</dbReference>
<protein>
    <submittedName>
        <fullName evidence="3">LysM domain/M23/M37 peptidase</fullName>
    </submittedName>
</protein>
<feature type="compositionally biased region" description="Low complexity" evidence="1">
    <location>
        <begin position="228"/>
        <end position="246"/>
    </location>
</feature>
<dbReference type="InterPro" id="IPR036779">
    <property type="entry name" value="LysM_dom_sf"/>
</dbReference>
<dbReference type="OrthoDB" id="9795421at2"/>
<dbReference type="eggNOG" id="COG0739">
    <property type="taxonomic scope" value="Bacteria"/>
</dbReference>
<comment type="caution">
    <text evidence="3">The sequence shown here is derived from an EMBL/GenBank/DDBJ whole genome shotgun (WGS) entry which is preliminary data.</text>
</comment>
<sequence length="412" mass="43357">MQQTATTTGTRTWVPRTLLAGTAILALSACDPVDMDLRGGLGGFSTTEAARVATIDRPRPDDRGIISYPNYQVVVSRRDDSVADVAARIGVDAQTLAEYNGLRVDDRLRNGEILALPGRVTEPSPATGAPGTGPFLPPGQVDITAMAGAAIDRAGDQSIDVATLPPAEDQLTAPEPVRHRVARGETAFTISRLYNVSVRSLADWNGLDSDFTIREGQYLLIPVAVDDAAPPPVTTEETVPPGTGTPTPVPPSASQPLPEERTEPITPAETAERTDTAGAEPATAAPDLSDQQTAAPSAAMDYPVKGRIIREYARGRSDGIDIAADPGTAVRAADAGTVAAITSDADNVRVIVVRHAGKLLTIYSNVDGIAVQEGQTVARGQKIAEIRSGESPYVHFEVRKGLEATDPMDYLQ</sequence>
<dbReference type="Gene3D" id="3.10.350.10">
    <property type="entry name" value="LysM domain"/>
    <property type="match status" value="2"/>
</dbReference>
<name>A3U1Q7_PSEBH</name>
<dbReference type="InterPro" id="IPR016047">
    <property type="entry name" value="M23ase_b-sheet_dom"/>
</dbReference>
<feature type="region of interest" description="Disordered" evidence="1">
    <location>
        <begin position="228"/>
        <end position="299"/>
    </location>
</feature>
<dbReference type="Proteomes" id="UP000004318">
    <property type="component" value="Unassembled WGS sequence"/>
</dbReference>
<dbReference type="STRING" id="252305.OB2597_00450"/>
<dbReference type="InterPro" id="IPR011055">
    <property type="entry name" value="Dup_hybrid_motif"/>
</dbReference>
<evidence type="ECO:0000313" key="4">
    <source>
        <dbReference type="Proteomes" id="UP000004318"/>
    </source>
</evidence>
<dbReference type="Pfam" id="PF01476">
    <property type="entry name" value="LysM"/>
    <property type="match status" value="2"/>
</dbReference>
<dbReference type="PROSITE" id="PS51782">
    <property type="entry name" value="LYSM"/>
    <property type="match status" value="1"/>
</dbReference>
<dbReference type="PANTHER" id="PTHR21666:SF270">
    <property type="entry name" value="MUREIN HYDROLASE ACTIVATOR ENVC"/>
    <property type="match status" value="1"/>
</dbReference>
<dbReference type="RefSeq" id="WP_009804344.1">
    <property type="nucleotide sequence ID" value="NZ_CH724131.1"/>
</dbReference>
<gene>
    <name evidence="3" type="ORF">OB2597_00450</name>
</gene>
<dbReference type="EMBL" id="AAMO01000010">
    <property type="protein sequence ID" value="EAQ01841.1"/>
    <property type="molecule type" value="Genomic_DNA"/>
</dbReference>
<dbReference type="CDD" id="cd00118">
    <property type="entry name" value="LysM"/>
    <property type="match status" value="1"/>
</dbReference>
<proteinExistence type="predicted"/>
<evidence type="ECO:0000256" key="1">
    <source>
        <dbReference type="SAM" id="MobiDB-lite"/>
    </source>
</evidence>
<dbReference type="eggNOG" id="COG1388">
    <property type="taxonomic scope" value="Bacteria"/>
</dbReference>
<accession>A3U1Q7</accession>